<dbReference type="PROSITE" id="PS51462">
    <property type="entry name" value="NUDIX"/>
    <property type="match status" value="1"/>
</dbReference>
<sequence length="218" mass="25212">MKSPAEQRYSELMILGIENDLFNYHLQQLVKTGLVNKNEARYSLTEIGQKSITHLDALGNPRDFFKVSVALMVFRNDYSELLIQKRLRNPFYGEVTTVAGKVLPGEKIVDAARRKLLEEANLAATFVFVGVLRKIKRNPELMIFEDVFYHYCVATDHVGVLAEKNEFGENFWIPSSKFIEYEAKNIDSGDVDKEVGQRIINKNLESFYFEQDRIVTRY</sequence>
<organism evidence="2 3">
    <name type="scientific">Candidatus Dojkabacteria bacterium CG_4_10_14_0_2_um_filter_Dojkabacteria_WS6_41_15</name>
    <dbReference type="NCBI Taxonomy" id="2014249"/>
    <lineage>
        <taxon>Bacteria</taxon>
        <taxon>Candidatus Dojkabacteria</taxon>
    </lineage>
</organism>
<dbReference type="PANTHER" id="PTHR43736:SF1">
    <property type="entry name" value="DIHYDRONEOPTERIN TRIPHOSPHATE DIPHOSPHATASE"/>
    <property type="match status" value="1"/>
</dbReference>
<dbReference type="SUPFAM" id="SSF55811">
    <property type="entry name" value="Nudix"/>
    <property type="match status" value="1"/>
</dbReference>
<dbReference type="CDD" id="cd02883">
    <property type="entry name" value="NUDIX_Hydrolase"/>
    <property type="match status" value="1"/>
</dbReference>
<dbReference type="InterPro" id="IPR000086">
    <property type="entry name" value="NUDIX_hydrolase_dom"/>
</dbReference>
<dbReference type="AlphaFoldDB" id="A0A2M7W1G6"/>
<dbReference type="InterPro" id="IPR015797">
    <property type="entry name" value="NUDIX_hydrolase-like_dom_sf"/>
</dbReference>
<evidence type="ECO:0000313" key="2">
    <source>
        <dbReference type="EMBL" id="PJA12236.1"/>
    </source>
</evidence>
<proteinExistence type="predicted"/>
<evidence type="ECO:0000313" key="3">
    <source>
        <dbReference type="Proteomes" id="UP000228952"/>
    </source>
</evidence>
<feature type="domain" description="Nudix hydrolase" evidence="1">
    <location>
        <begin position="64"/>
        <end position="199"/>
    </location>
</feature>
<comment type="caution">
    <text evidence="2">The sequence shown here is derived from an EMBL/GenBank/DDBJ whole genome shotgun (WGS) entry which is preliminary data.</text>
</comment>
<dbReference type="Proteomes" id="UP000228952">
    <property type="component" value="Unassembled WGS sequence"/>
</dbReference>
<gene>
    <name evidence="2" type="ORF">COX64_04915</name>
</gene>
<accession>A0A2M7W1G6</accession>
<dbReference type="EMBL" id="PFQB01000121">
    <property type="protein sequence ID" value="PJA12236.1"/>
    <property type="molecule type" value="Genomic_DNA"/>
</dbReference>
<dbReference type="Pfam" id="PF00293">
    <property type="entry name" value="NUDIX"/>
    <property type="match status" value="1"/>
</dbReference>
<protein>
    <recommendedName>
        <fullName evidence="1">Nudix hydrolase domain-containing protein</fullName>
    </recommendedName>
</protein>
<name>A0A2M7W1G6_9BACT</name>
<evidence type="ECO:0000259" key="1">
    <source>
        <dbReference type="PROSITE" id="PS51462"/>
    </source>
</evidence>
<dbReference type="Gene3D" id="3.90.79.10">
    <property type="entry name" value="Nucleoside Triphosphate Pyrophosphohydrolase"/>
    <property type="match status" value="1"/>
</dbReference>
<dbReference type="PANTHER" id="PTHR43736">
    <property type="entry name" value="ADP-RIBOSE PYROPHOSPHATASE"/>
    <property type="match status" value="1"/>
</dbReference>
<reference evidence="3" key="1">
    <citation type="submission" date="2017-09" db="EMBL/GenBank/DDBJ databases">
        <title>Depth-based differentiation of microbial function through sediment-hosted aquifers and enrichment of novel symbionts in the deep terrestrial subsurface.</title>
        <authorList>
            <person name="Probst A.J."/>
            <person name="Ladd B."/>
            <person name="Jarett J.K."/>
            <person name="Geller-Mcgrath D.E."/>
            <person name="Sieber C.M.K."/>
            <person name="Emerson J.B."/>
            <person name="Anantharaman K."/>
            <person name="Thomas B.C."/>
            <person name="Malmstrom R."/>
            <person name="Stieglmeier M."/>
            <person name="Klingl A."/>
            <person name="Woyke T."/>
            <person name="Ryan C.M."/>
            <person name="Banfield J.F."/>
        </authorList>
    </citation>
    <scope>NUCLEOTIDE SEQUENCE [LARGE SCALE GENOMIC DNA]</scope>
</reference>